<comment type="caution">
    <text evidence="2">The sequence shown here is derived from an EMBL/GenBank/DDBJ whole genome shotgun (WGS) entry which is preliminary data.</text>
</comment>
<dbReference type="AlphaFoldDB" id="A0A9D1Q5T7"/>
<keyword evidence="1" id="KW-0732">Signal</keyword>
<sequence length="281" mass="31753">MKKMTTLFTASLFALLLQPMAVASECQLIDNPYLPAYDTESARSIVFEQNSAIILDTLKQKSIDTISSEELDQLLNCLRSATKLGDPIAALTLSNMLIQLAQPTDLTEAYLTRIIANTSLQYNVMADLKRLFQRVGPDNQVLAMAFKDKNETDFIEIFSTESHLAVSDVEDLQMAFKDNWDNMPALAEYLLKNSKKGSVTEMLGIIALQEHSINYFKTHENNLDDHLIIADYVVNHLEYRPSYEFSKAVYDIALAQGSDSQKAHAKTQLQKLDDFFTQKHQ</sequence>
<reference evidence="2" key="1">
    <citation type="journal article" date="2021" name="PeerJ">
        <title>Extensive microbial diversity within the chicken gut microbiome revealed by metagenomics and culture.</title>
        <authorList>
            <person name="Gilroy R."/>
            <person name="Ravi A."/>
            <person name="Getino M."/>
            <person name="Pursley I."/>
            <person name="Horton D.L."/>
            <person name="Alikhan N.F."/>
            <person name="Baker D."/>
            <person name="Gharbi K."/>
            <person name="Hall N."/>
            <person name="Watson M."/>
            <person name="Adriaenssens E.M."/>
            <person name="Foster-Nyarko E."/>
            <person name="Jarju S."/>
            <person name="Secka A."/>
            <person name="Antonio M."/>
            <person name="Oren A."/>
            <person name="Chaudhuri R.R."/>
            <person name="La Ragione R."/>
            <person name="Hildebrand F."/>
            <person name="Pallen M.J."/>
        </authorList>
    </citation>
    <scope>NUCLEOTIDE SEQUENCE</scope>
    <source>
        <strain evidence="2">CHK160-9182</strain>
    </source>
</reference>
<proteinExistence type="predicted"/>
<feature type="chain" id="PRO_5039576794" evidence="1">
    <location>
        <begin position="24"/>
        <end position="281"/>
    </location>
</feature>
<reference evidence="2" key="2">
    <citation type="submission" date="2021-04" db="EMBL/GenBank/DDBJ databases">
        <authorList>
            <person name="Gilroy R."/>
        </authorList>
    </citation>
    <scope>NUCLEOTIDE SEQUENCE</scope>
    <source>
        <strain evidence="2">CHK160-9182</strain>
    </source>
</reference>
<name>A0A9D1Q5T7_9GAMM</name>
<protein>
    <submittedName>
        <fullName evidence="2">Uncharacterized protein</fullName>
    </submittedName>
</protein>
<gene>
    <name evidence="2" type="ORF">H9889_05235</name>
</gene>
<organism evidence="2 3">
    <name type="scientific">Candidatus Ignatzschineria merdigallinarum</name>
    <dbReference type="NCBI Taxonomy" id="2838621"/>
    <lineage>
        <taxon>Bacteria</taxon>
        <taxon>Pseudomonadati</taxon>
        <taxon>Pseudomonadota</taxon>
        <taxon>Gammaproteobacteria</taxon>
        <taxon>Cardiobacteriales</taxon>
        <taxon>Ignatzschineriaceae</taxon>
        <taxon>Ignatzschineria</taxon>
    </lineage>
</organism>
<evidence type="ECO:0000313" key="3">
    <source>
        <dbReference type="Proteomes" id="UP000823934"/>
    </source>
</evidence>
<dbReference type="EMBL" id="DXHP01000118">
    <property type="protein sequence ID" value="HIW06711.1"/>
    <property type="molecule type" value="Genomic_DNA"/>
</dbReference>
<evidence type="ECO:0000313" key="2">
    <source>
        <dbReference type="EMBL" id="HIW06711.1"/>
    </source>
</evidence>
<evidence type="ECO:0000256" key="1">
    <source>
        <dbReference type="SAM" id="SignalP"/>
    </source>
</evidence>
<feature type="signal peptide" evidence="1">
    <location>
        <begin position="1"/>
        <end position="23"/>
    </location>
</feature>
<accession>A0A9D1Q5T7</accession>
<dbReference type="Proteomes" id="UP000823934">
    <property type="component" value="Unassembled WGS sequence"/>
</dbReference>